<reference evidence="2" key="2">
    <citation type="submission" date="2025-09" db="UniProtKB">
        <authorList>
            <consortium name="Ensembl"/>
        </authorList>
    </citation>
    <scope>IDENTIFICATION</scope>
</reference>
<name>A0A8C4H604_DICLA</name>
<feature type="region of interest" description="Disordered" evidence="1">
    <location>
        <begin position="1"/>
        <end position="25"/>
    </location>
</feature>
<protein>
    <submittedName>
        <fullName evidence="2">Uncharacterized protein</fullName>
    </submittedName>
</protein>
<sequence>MPIGAPRPGGIPIGGPMGGRMPGGGPIIPAGGGAPRPIGGGAPRPGGYCVGAPAMLAPAAAAATVPLPSVAIVTCCEGMGAPAGTPRPAARPTPGPPATPASGTRSPIGCWVPLTSLGGGPSTVIETRFSPLSRTRPRTLFSSRSGCFEFFGLKDTNTLPRMIRFMCLSKALKVPMKIRPSCRMHLILKSMCCSILLLLPTVCGPIRDSRHCDITNTGVHSTTLYLKPYTHTHTHTHTVEVGDIYRLR</sequence>
<keyword evidence="3" id="KW-1185">Reference proteome</keyword>
<feature type="compositionally biased region" description="Low complexity" evidence="1">
    <location>
        <begin position="1"/>
        <end position="10"/>
    </location>
</feature>
<evidence type="ECO:0000256" key="1">
    <source>
        <dbReference type="SAM" id="MobiDB-lite"/>
    </source>
</evidence>
<feature type="compositionally biased region" description="Pro residues" evidence="1">
    <location>
        <begin position="89"/>
        <end position="99"/>
    </location>
</feature>
<feature type="region of interest" description="Disordered" evidence="1">
    <location>
        <begin position="84"/>
        <end position="106"/>
    </location>
</feature>
<proteinExistence type="predicted"/>
<feature type="compositionally biased region" description="Gly residues" evidence="1">
    <location>
        <begin position="11"/>
        <end position="25"/>
    </location>
</feature>
<dbReference type="Ensembl" id="ENSDLAT00005039897.2">
    <property type="protein sequence ID" value="ENSDLAP00005037384.2"/>
    <property type="gene ID" value="ENSDLAG00005016683.2"/>
</dbReference>
<evidence type="ECO:0000313" key="3">
    <source>
        <dbReference type="Proteomes" id="UP000694389"/>
    </source>
</evidence>
<evidence type="ECO:0000313" key="2">
    <source>
        <dbReference type="Ensembl" id="ENSDLAP00005037384.2"/>
    </source>
</evidence>
<reference evidence="2" key="1">
    <citation type="submission" date="2025-08" db="UniProtKB">
        <authorList>
            <consortium name="Ensembl"/>
        </authorList>
    </citation>
    <scope>IDENTIFICATION</scope>
</reference>
<dbReference type="GeneTree" id="ENSGT00940000169138"/>
<dbReference type="AlphaFoldDB" id="A0A8C4H604"/>
<dbReference type="Proteomes" id="UP000694389">
    <property type="component" value="Unassembled WGS sequence"/>
</dbReference>
<organism evidence="2 3">
    <name type="scientific">Dicentrarchus labrax</name>
    <name type="common">European seabass</name>
    <name type="synonym">Morone labrax</name>
    <dbReference type="NCBI Taxonomy" id="13489"/>
    <lineage>
        <taxon>Eukaryota</taxon>
        <taxon>Metazoa</taxon>
        <taxon>Chordata</taxon>
        <taxon>Craniata</taxon>
        <taxon>Vertebrata</taxon>
        <taxon>Euteleostomi</taxon>
        <taxon>Actinopterygii</taxon>
        <taxon>Neopterygii</taxon>
        <taxon>Teleostei</taxon>
        <taxon>Neoteleostei</taxon>
        <taxon>Acanthomorphata</taxon>
        <taxon>Eupercaria</taxon>
        <taxon>Moronidae</taxon>
        <taxon>Dicentrarchus</taxon>
    </lineage>
</organism>
<accession>A0A8C4H604</accession>